<dbReference type="GO" id="GO:0003964">
    <property type="term" value="F:RNA-directed DNA polymerase activity"/>
    <property type="evidence" value="ECO:0007669"/>
    <property type="project" value="UniProtKB-KW"/>
</dbReference>
<dbReference type="PANTHER" id="PTHR37984:SF5">
    <property type="entry name" value="PROTEIN NYNRIN-LIKE"/>
    <property type="match status" value="1"/>
</dbReference>
<dbReference type="Pfam" id="PF08284">
    <property type="entry name" value="RVP_2"/>
    <property type="match status" value="1"/>
</dbReference>
<evidence type="ECO:0000256" key="2">
    <source>
        <dbReference type="SAM" id="MobiDB-lite"/>
    </source>
</evidence>
<name>A0A699GZL9_TANCI</name>
<dbReference type="AlphaFoldDB" id="A0A699GZL9"/>
<feature type="compositionally biased region" description="Acidic residues" evidence="2">
    <location>
        <begin position="467"/>
        <end position="495"/>
    </location>
</feature>
<dbReference type="GO" id="GO:0003677">
    <property type="term" value="F:DNA binding"/>
    <property type="evidence" value="ECO:0007669"/>
    <property type="project" value="UniProtKB-KW"/>
</dbReference>
<keyword evidence="5" id="KW-0548">Nucleotidyltransferase</keyword>
<dbReference type="GO" id="GO:0006508">
    <property type="term" value="P:proteolysis"/>
    <property type="evidence" value="ECO:0007669"/>
    <property type="project" value="UniProtKB-KW"/>
</dbReference>
<dbReference type="Pfam" id="PF24626">
    <property type="entry name" value="SH3_Tf2-1"/>
    <property type="match status" value="1"/>
</dbReference>
<dbReference type="GO" id="GO:0015074">
    <property type="term" value="P:DNA integration"/>
    <property type="evidence" value="ECO:0007669"/>
    <property type="project" value="UniProtKB-KW"/>
</dbReference>
<dbReference type="EMBL" id="BKCJ010086522">
    <property type="protein sequence ID" value="GEX04326.1"/>
    <property type="molecule type" value="Genomic_DNA"/>
</dbReference>
<gene>
    <name evidence="5" type="ORF">Tci_276301</name>
</gene>
<evidence type="ECO:0000259" key="4">
    <source>
        <dbReference type="Pfam" id="PF24626"/>
    </source>
</evidence>
<dbReference type="PANTHER" id="PTHR37984">
    <property type="entry name" value="PROTEIN CBG26694"/>
    <property type="match status" value="1"/>
</dbReference>
<dbReference type="InterPro" id="IPR043502">
    <property type="entry name" value="DNA/RNA_pol_sf"/>
</dbReference>
<protein>
    <submittedName>
        <fullName evidence="5">Putative reverse transcriptase domain-containing protein</fullName>
    </submittedName>
</protein>
<dbReference type="GO" id="GO:0003887">
    <property type="term" value="F:DNA-directed DNA polymerase activity"/>
    <property type="evidence" value="ECO:0007669"/>
    <property type="project" value="UniProtKB-KW"/>
</dbReference>
<keyword evidence="5" id="KW-0808">Transferase</keyword>
<reference evidence="5" key="1">
    <citation type="journal article" date="2019" name="Sci. Rep.">
        <title>Draft genome of Tanacetum cinerariifolium, the natural source of mosquito coil.</title>
        <authorList>
            <person name="Yamashiro T."/>
            <person name="Shiraishi A."/>
            <person name="Satake H."/>
            <person name="Nakayama K."/>
        </authorList>
    </citation>
    <scope>NUCLEOTIDE SEQUENCE</scope>
</reference>
<dbReference type="InterPro" id="IPR056924">
    <property type="entry name" value="SH3_Tf2-1"/>
</dbReference>
<sequence length="1260" mass="144298">MMLHLCGFAFFWQWHPSTLTVGTSSASGNFITGSGNALCILFPTWLALKYKFEILYVSNTPCISSAIRLRDQDDPYDDAYPKGENSAKRQKKFEHRTYVFGESSSGQVSKSEPDDDELPTKKVSQDLMEEMSQIVDEEKLRKVVDEMLRQQCTSRDEYQYHINQMQNFLKNDIVGNGSIVSIIEPYYKNLNKNDIKDMYLLIINGKVNDYAETRLIWSLSVFIGSTMIWKRVHDFQLGVKSYQQNVNLTTPTITFLCIEKYKVFSIVSDPIFLCQNVYYVLKSHDIDVIVKKYILRRWRRDIIPPALRRNINRYGEKNETLEKLTNVANFMIDKCLFLLSKDEDKLAKVVVQLKTIKKEVQAQVPKPSSHRITDVIEDIIAILARIVVAVEQAASTAATEQVTNAQQALEQAPPSPAYVPDPMELEHHVPVYVPKPVYLEYLSQYDDEIPMEDQTLTRGPIDYLADGGDDNDDESSDDDDDDDDDVEEDEEDEEEHLALADSTVVASPAVDLVPSAEEIEPFETDESCYTSCLTYSTIIFTYSIIITNSSVTITTHFISITATLSNLTYPTPTYHSSHGSDESYSTIYPSFTTSIKDTTIPRKRLLLTAPTPRFEVGESFAATAARQPRSTVARRVDYSFVDTLDANGRARNFIHDIKMNKMTMLLNMVRSEAHNKALKVQITTIETQLYHMQWQCQDADDHVIIHIMRIQKMDPKKTAATTTPMTNAQLKALIDQGIANALAKIKANRTSRNGDDSHDAGTGVRKTERATCETVNHEVAYAMTWKTLKKMMGDKYYPRGEITKLEIEMWNLKVKGTDVAGIGNAVTRAHAMGTARKNPNFNVVMGTFLIKNRYASSLFDTGPDRSFMSAAFSSLIDIIPTTLDYGYDVELADDKIITRKQEHEEYLMLILELLKKEELYAKFSKCEFWIPKVQFLSHVINSQGIHVDPAKIDSIKDWASPKLPTEIRQFLGLAKYNRRFIEGFSKIAKSMTKLTQNKVKFDWGDKQEATFQLLKEKLCSAPILALPQGTENFVIYYDASHKVLGYVLIHNEKVIAYASRQLKIHERNYMTHDLELGAVVFALRTLIMHEPHKSKYYVHPGFDKMYQDIKQLYWWLNMKADIATYVSKCLTCLKVKAKHQKPYDLLVLPKIPQWKWDNITIDFVTKLLRTPNGYDTIWGKLNPRFIRPFKVLAKVGTIAYRLKLPQQLSRVHSIFHVSNLKKCLFDEPLAIILDETHIDDKLHFVEEPVEIMDREVKRLK</sequence>
<organism evidence="5">
    <name type="scientific">Tanacetum cinerariifolium</name>
    <name type="common">Dalmatian daisy</name>
    <name type="synonym">Chrysanthemum cinerariifolium</name>
    <dbReference type="NCBI Taxonomy" id="118510"/>
    <lineage>
        <taxon>Eukaryota</taxon>
        <taxon>Viridiplantae</taxon>
        <taxon>Streptophyta</taxon>
        <taxon>Embryophyta</taxon>
        <taxon>Tracheophyta</taxon>
        <taxon>Spermatophyta</taxon>
        <taxon>Magnoliopsida</taxon>
        <taxon>eudicotyledons</taxon>
        <taxon>Gunneridae</taxon>
        <taxon>Pentapetalae</taxon>
        <taxon>asterids</taxon>
        <taxon>campanulids</taxon>
        <taxon>Asterales</taxon>
        <taxon>Asteraceae</taxon>
        <taxon>Asteroideae</taxon>
        <taxon>Anthemideae</taxon>
        <taxon>Anthemidinae</taxon>
        <taxon>Tanacetum</taxon>
    </lineage>
</organism>
<dbReference type="Gene3D" id="3.30.70.270">
    <property type="match status" value="2"/>
</dbReference>
<dbReference type="GO" id="GO:0046872">
    <property type="term" value="F:metal ion binding"/>
    <property type="evidence" value="ECO:0007669"/>
    <property type="project" value="UniProtKB-KW"/>
</dbReference>
<dbReference type="InterPro" id="IPR050951">
    <property type="entry name" value="Retrovirus_Pol_polyprotein"/>
</dbReference>
<dbReference type="InterPro" id="IPR043128">
    <property type="entry name" value="Rev_trsase/Diguanyl_cyclase"/>
</dbReference>
<proteinExistence type="predicted"/>
<evidence type="ECO:0000313" key="5">
    <source>
        <dbReference type="EMBL" id="GEX04326.1"/>
    </source>
</evidence>
<feature type="region of interest" description="Disordered" evidence="2">
    <location>
        <begin position="459"/>
        <end position="497"/>
    </location>
</feature>
<dbReference type="Pfam" id="PF17919">
    <property type="entry name" value="RT_RNaseH_2"/>
    <property type="match status" value="1"/>
</dbReference>
<feature type="domain" description="Tf2-1-like SH3-like" evidence="4">
    <location>
        <begin position="1178"/>
        <end position="1223"/>
    </location>
</feature>
<dbReference type="SUPFAM" id="SSF56672">
    <property type="entry name" value="DNA/RNA polymerases"/>
    <property type="match status" value="1"/>
</dbReference>
<feature type="domain" description="Reverse transcriptase/retrotransposon-derived protein RNase H-like" evidence="3">
    <location>
        <begin position="1003"/>
        <end position="1085"/>
    </location>
</feature>
<dbReference type="GO" id="GO:0006310">
    <property type="term" value="P:DNA recombination"/>
    <property type="evidence" value="ECO:0007669"/>
    <property type="project" value="UniProtKB-KW"/>
</dbReference>
<evidence type="ECO:0000256" key="1">
    <source>
        <dbReference type="ARBA" id="ARBA00023268"/>
    </source>
</evidence>
<dbReference type="Gene3D" id="1.10.340.70">
    <property type="match status" value="1"/>
</dbReference>
<dbReference type="InterPro" id="IPR041577">
    <property type="entry name" value="RT_RNaseH_2"/>
</dbReference>
<dbReference type="GO" id="GO:0004190">
    <property type="term" value="F:aspartic-type endopeptidase activity"/>
    <property type="evidence" value="ECO:0007669"/>
    <property type="project" value="UniProtKB-KW"/>
</dbReference>
<accession>A0A699GZL9</accession>
<keyword evidence="5" id="KW-0695">RNA-directed DNA polymerase</keyword>
<keyword evidence="1" id="KW-0511">Multifunctional enzyme</keyword>
<dbReference type="FunFam" id="3.30.70.270:FF:000020">
    <property type="entry name" value="Transposon Tf2-6 polyprotein-like Protein"/>
    <property type="match status" value="1"/>
</dbReference>
<comment type="caution">
    <text evidence="5">The sequence shown here is derived from an EMBL/GenBank/DDBJ whole genome shotgun (WGS) entry which is preliminary data.</text>
</comment>
<evidence type="ECO:0000259" key="3">
    <source>
        <dbReference type="Pfam" id="PF17919"/>
    </source>
</evidence>